<dbReference type="EMBL" id="QYJN01000001">
    <property type="protein sequence ID" value="RIP37040.1"/>
    <property type="molecule type" value="Genomic_DNA"/>
</dbReference>
<feature type="transmembrane region" description="Helical" evidence="5">
    <location>
        <begin position="279"/>
        <end position="301"/>
    </location>
</feature>
<dbReference type="Pfam" id="PF03595">
    <property type="entry name" value="SLAC1"/>
    <property type="match status" value="1"/>
</dbReference>
<gene>
    <name evidence="6" type="ORF">BUZ14_00410</name>
</gene>
<dbReference type="Proteomes" id="UP000265541">
    <property type="component" value="Unassembled WGS sequence"/>
</dbReference>
<keyword evidence="3 5" id="KW-1133">Transmembrane helix</keyword>
<feature type="transmembrane region" description="Helical" evidence="5">
    <location>
        <begin position="249"/>
        <end position="267"/>
    </location>
</feature>
<evidence type="ECO:0000256" key="1">
    <source>
        <dbReference type="ARBA" id="ARBA00004141"/>
    </source>
</evidence>
<feature type="transmembrane region" description="Helical" evidence="5">
    <location>
        <begin position="95"/>
        <end position="122"/>
    </location>
</feature>
<keyword evidence="2 5" id="KW-0812">Transmembrane</keyword>
<feature type="transmembrane region" description="Helical" evidence="5">
    <location>
        <begin position="214"/>
        <end position="237"/>
    </location>
</feature>
<feature type="transmembrane region" description="Helical" evidence="5">
    <location>
        <begin position="34"/>
        <end position="58"/>
    </location>
</feature>
<dbReference type="Gene3D" id="1.50.10.150">
    <property type="entry name" value="Voltage-dependent anion channel"/>
    <property type="match status" value="1"/>
</dbReference>
<dbReference type="AlphaFoldDB" id="A0A3A0VRD6"/>
<evidence type="ECO:0000256" key="2">
    <source>
        <dbReference type="ARBA" id="ARBA00022692"/>
    </source>
</evidence>
<feature type="transmembrane region" description="Helical" evidence="5">
    <location>
        <begin position="189"/>
        <end position="208"/>
    </location>
</feature>
<dbReference type="InterPro" id="IPR052951">
    <property type="entry name" value="Tellurite_res_ion_channel"/>
</dbReference>
<evidence type="ECO:0000256" key="5">
    <source>
        <dbReference type="SAM" id="Phobius"/>
    </source>
</evidence>
<dbReference type="PANTHER" id="PTHR37955:SF1">
    <property type="entry name" value="DEP DOMAIN-CONTAINING PROTEIN"/>
    <property type="match status" value="1"/>
</dbReference>
<reference evidence="6 7" key="1">
    <citation type="journal article" date="2016" name="Front. Microbiol.">
        <title>Comprehensive Phylogenetic Analysis of Bovine Non-aureus Staphylococci Species Based on Whole-Genome Sequencing.</title>
        <authorList>
            <person name="Naushad S."/>
            <person name="Barkema H.W."/>
            <person name="Luby C."/>
            <person name="Condas L.A."/>
            <person name="Nobrega D.B."/>
            <person name="Carson D.A."/>
            <person name="De Buck J."/>
        </authorList>
    </citation>
    <scope>NUCLEOTIDE SEQUENCE [LARGE SCALE GENOMIC DNA]</scope>
    <source>
        <strain evidence="6 7">SNUC 4781</strain>
    </source>
</reference>
<dbReference type="CDD" id="cd09325">
    <property type="entry name" value="TDT_C4-dicarb_trans"/>
    <property type="match status" value="1"/>
</dbReference>
<feature type="transmembrane region" description="Helical" evidence="5">
    <location>
        <begin position="70"/>
        <end position="89"/>
    </location>
</feature>
<dbReference type="GO" id="GO:0046583">
    <property type="term" value="F:monoatomic cation efflux transmembrane transporter activity"/>
    <property type="evidence" value="ECO:0007669"/>
    <property type="project" value="TreeGrafter"/>
</dbReference>
<organism evidence="6 7">
    <name type="scientific">Staphylococcus gallinarum</name>
    <dbReference type="NCBI Taxonomy" id="1293"/>
    <lineage>
        <taxon>Bacteria</taxon>
        <taxon>Bacillati</taxon>
        <taxon>Bacillota</taxon>
        <taxon>Bacilli</taxon>
        <taxon>Bacillales</taxon>
        <taxon>Staphylococcaceae</taxon>
        <taxon>Staphylococcus</taxon>
    </lineage>
</organism>
<feature type="transmembrane region" description="Helical" evidence="5">
    <location>
        <begin position="7"/>
        <end position="28"/>
    </location>
</feature>
<proteinExistence type="predicted"/>
<protein>
    <submittedName>
        <fullName evidence="6">Permease</fullName>
    </submittedName>
</protein>
<feature type="transmembrane region" description="Helical" evidence="5">
    <location>
        <begin position="134"/>
        <end position="151"/>
    </location>
</feature>
<dbReference type="InterPro" id="IPR038665">
    <property type="entry name" value="Voltage-dep_anion_channel_sf"/>
</dbReference>
<evidence type="ECO:0000256" key="4">
    <source>
        <dbReference type="ARBA" id="ARBA00023136"/>
    </source>
</evidence>
<name>A0A3A0VRD6_STAGA</name>
<accession>A0A3A0VRD6</accession>
<comment type="caution">
    <text evidence="6">The sequence shown here is derived from an EMBL/GenBank/DDBJ whole genome shotgun (WGS) entry which is preliminary data.</text>
</comment>
<evidence type="ECO:0000256" key="3">
    <source>
        <dbReference type="ARBA" id="ARBA00022989"/>
    </source>
</evidence>
<evidence type="ECO:0000313" key="7">
    <source>
        <dbReference type="Proteomes" id="UP000265541"/>
    </source>
</evidence>
<feature type="transmembrane region" description="Helical" evidence="5">
    <location>
        <begin position="157"/>
        <end position="177"/>
    </location>
</feature>
<dbReference type="GO" id="GO:0005886">
    <property type="term" value="C:plasma membrane"/>
    <property type="evidence" value="ECO:0007669"/>
    <property type="project" value="TreeGrafter"/>
</dbReference>
<dbReference type="RefSeq" id="WP_119483855.1">
    <property type="nucleotide sequence ID" value="NZ_QYJN01000001.1"/>
</dbReference>
<dbReference type="PANTHER" id="PTHR37955">
    <property type="entry name" value="TELLURITE RESISTANCE PROTEIN TEHA"/>
    <property type="match status" value="1"/>
</dbReference>
<comment type="subcellular location">
    <subcellularLocation>
        <location evidence="1">Membrane</location>
        <topology evidence="1">Multi-pass membrane protein</topology>
    </subcellularLocation>
</comment>
<evidence type="ECO:0000313" key="6">
    <source>
        <dbReference type="EMBL" id="RIP37040.1"/>
    </source>
</evidence>
<sequence length="317" mass="36681">MFKILLYKLPVAVCGLMLGTATLGNFFFTLNFNIGGYLFLLISILLTILFCTKCCIYSNEVLNELSDQNIGATFPTFTMTIITSVYIMWHQLQLHYLILVVIWWCMVFLQFIMICWFCYYHFWKQKHTKWIPNTSWFVTFVGIGVISETAIDFNRLFGKVVLCIAAVCCIVLLLFILHGKTWQLYNNTQLPMVIILAAPVALCLNAYLTITTQYSNIIVVVTIILSQCLFILTLYFVPQLKRIGFVPTFSALTFPWVTTAMSLYSVIEYLPSNFIILMNSFRVVFVIETLIATIAVIYVLFNYARWMRLQILMNIKE</sequence>
<dbReference type="InterPro" id="IPR004695">
    <property type="entry name" value="SLAC1/Mae1/Ssu1/TehA"/>
</dbReference>
<dbReference type="OrthoDB" id="309023at2"/>
<keyword evidence="4 5" id="KW-0472">Membrane</keyword>